<proteinExistence type="predicted"/>
<keyword evidence="2" id="KW-1185">Reference proteome</keyword>
<dbReference type="AlphaFoldDB" id="A0A392QZF5"/>
<comment type="caution">
    <text evidence="1">The sequence shown here is derived from an EMBL/GenBank/DDBJ whole genome shotgun (WGS) entry which is preliminary data.</text>
</comment>
<name>A0A392QZF5_9FABA</name>
<protein>
    <submittedName>
        <fullName evidence="1">Uncharacterized protein</fullName>
    </submittedName>
</protein>
<evidence type="ECO:0000313" key="2">
    <source>
        <dbReference type="Proteomes" id="UP000265520"/>
    </source>
</evidence>
<evidence type="ECO:0000313" key="1">
    <source>
        <dbReference type="EMBL" id="MCI29242.1"/>
    </source>
</evidence>
<dbReference type="Proteomes" id="UP000265520">
    <property type="component" value="Unassembled WGS sequence"/>
</dbReference>
<accession>A0A392QZF5</accession>
<sequence length="48" mass="5640">MLPLKRKLFQPHTLAPPLPLLNETRCLTTFVRKTFDTRIRLPPRDPTV</sequence>
<reference evidence="1 2" key="1">
    <citation type="journal article" date="2018" name="Front. Plant Sci.">
        <title>Red Clover (Trifolium pratense) and Zigzag Clover (T. medium) - A Picture of Genomic Similarities and Differences.</title>
        <authorList>
            <person name="Dluhosova J."/>
            <person name="Istvanek J."/>
            <person name="Nedelnik J."/>
            <person name="Repkova J."/>
        </authorList>
    </citation>
    <scope>NUCLEOTIDE SEQUENCE [LARGE SCALE GENOMIC DNA]</scope>
    <source>
        <strain evidence="2">cv. 10/8</strain>
        <tissue evidence="1">Leaf</tissue>
    </source>
</reference>
<feature type="non-terminal residue" evidence="1">
    <location>
        <position position="48"/>
    </location>
</feature>
<organism evidence="1 2">
    <name type="scientific">Trifolium medium</name>
    <dbReference type="NCBI Taxonomy" id="97028"/>
    <lineage>
        <taxon>Eukaryota</taxon>
        <taxon>Viridiplantae</taxon>
        <taxon>Streptophyta</taxon>
        <taxon>Embryophyta</taxon>
        <taxon>Tracheophyta</taxon>
        <taxon>Spermatophyta</taxon>
        <taxon>Magnoliopsida</taxon>
        <taxon>eudicotyledons</taxon>
        <taxon>Gunneridae</taxon>
        <taxon>Pentapetalae</taxon>
        <taxon>rosids</taxon>
        <taxon>fabids</taxon>
        <taxon>Fabales</taxon>
        <taxon>Fabaceae</taxon>
        <taxon>Papilionoideae</taxon>
        <taxon>50 kb inversion clade</taxon>
        <taxon>NPAAA clade</taxon>
        <taxon>Hologalegina</taxon>
        <taxon>IRL clade</taxon>
        <taxon>Trifolieae</taxon>
        <taxon>Trifolium</taxon>
    </lineage>
</organism>
<dbReference type="EMBL" id="LXQA010171223">
    <property type="protein sequence ID" value="MCI29242.1"/>
    <property type="molecule type" value="Genomic_DNA"/>
</dbReference>